<accession>A0A4Z2FZK7</accession>
<organism evidence="1 2">
    <name type="scientific">Liparis tanakae</name>
    <name type="common">Tanaka's snailfish</name>
    <dbReference type="NCBI Taxonomy" id="230148"/>
    <lineage>
        <taxon>Eukaryota</taxon>
        <taxon>Metazoa</taxon>
        <taxon>Chordata</taxon>
        <taxon>Craniata</taxon>
        <taxon>Vertebrata</taxon>
        <taxon>Euteleostomi</taxon>
        <taxon>Actinopterygii</taxon>
        <taxon>Neopterygii</taxon>
        <taxon>Teleostei</taxon>
        <taxon>Neoteleostei</taxon>
        <taxon>Acanthomorphata</taxon>
        <taxon>Eupercaria</taxon>
        <taxon>Perciformes</taxon>
        <taxon>Cottioidei</taxon>
        <taxon>Cottales</taxon>
        <taxon>Liparidae</taxon>
        <taxon>Liparis</taxon>
    </lineage>
</organism>
<evidence type="ECO:0000313" key="2">
    <source>
        <dbReference type="Proteomes" id="UP000314294"/>
    </source>
</evidence>
<dbReference type="Proteomes" id="UP000314294">
    <property type="component" value="Unassembled WGS sequence"/>
</dbReference>
<gene>
    <name evidence="1" type="ORF">EYF80_044012</name>
</gene>
<reference evidence="1 2" key="1">
    <citation type="submission" date="2019-03" db="EMBL/GenBank/DDBJ databases">
        <title>First draft genome of Liparis tanakae, snailfish: a comprehensive survey of snailfish specific genes.</title>
        <authorList>
            <person name="Kim W."/>
            <person name="Song I."/>
            <person name="Jeong J.-H."/>
            <person name="Kim D."/>
            <person name="Kim S."/>
            <person name="Ryu S."/>
            <person name="Song J.Y."/>
            <person name="Lee S.K."/>
        </authorList>
    </citation>
    <scope>NUCLEOTIDE SEQUENCE [LARGE SCALE GENOMIC DNA]</scope>
    <source>
        <tissue evidence="1">Muscle</tissue>
    </source>
</reference>
<sequence>MWMGWRTRLIPVDTIPTENKMQLKNLFALEAPSSCAALKYYNRKTQRDVDEGGGRGRAAAAAAAAAGASLRGLPRGRSSAWGGLPVGVASTLLEGGKGPWLCGQMVVQ</sequence>
<name>A0A4Z2FZK7_9TELE</name>
<protein>
    <submittedName>
        <fullName evidence="1">Uncharacterized protein</fullName>
    </submittedName>
</protein>
<comment type="caution">
    <text evidence="1">The sequence shown here is derived from an EMBL/GenBank/DDBJ whole genome shotgun (WGS) entry which is preliminary data.</text>
</comment>
<evidence type="ECO:0000313" key="1">
    <source>
        <dbReference type="EMBL" id="TNN45802.1"/>
    </source>
</evidence>
<dbReference type="AlphaFoldDB" id="A0A4Z2FZK7"/>
<dbReference type="EMBL" id="SRLO01000824">
    <property type="protein sequence ID" value="TNN45802.1"/>
    <property type="molecule type" value="Genomic_DNA"/>
</dbReference>
<keyword evidence="2" id="KW-1185">Reference proteome</keyword>
<proteinExistence type="predicted"/>